<keyword evidence="5" id="KW-0584">Phenylalanine biosynthesis</keyword>
<dbReference type="InterPro" id="IPR045865">
    <property type="entry name" value="ACT-like_dom_sf"/>
</dbReference>
<dbReference type="SUPFAM" id="SSF53850">
    <property type="entry name" value="Periplasmic binding protein-like II"/>
    <property type="match status" value="1"/>
</dbReference>
<feature type="region of interest" description="Disordered" evidence="7">
    <location>
        <begin position="139"/>
        <end position="159"/>
    </location>
</feature>
<protein>
    <recommendedName>
        <fullName evidence="2">prephenate dehydratase</fullName>
        <ecNumber evidence="2">4.2.1.51</ecNumber>
    </recommendedName>
</protein>
<dbReference type="PIRSF" id="PIRSF001500">
    <property type="entry name" value="Chor_mut_pdt_Ppr"/>
    <property type="match status" value="1"/>
</dbReference>
<dbReference type="NCBIfam" id="NF008865">
    <property type="entry name" value="PRK11898.1"/>
    <property type="match status" value="1"/>
</dbReference>
<evidence type="ECO:0000256" key="6">
    <source>
        <dbReference type="ARBA" id="ARBA00023239"/>
    </source>
</evidence>
<dbReference type="PANTHER" id="PTHR21022">
    <property type="entry name" value="PREPHENATE DEHYDRATASE P PROTEIN"/>
    <property type="match status" value="1"/>
</dbReference>
<dbReference type="PROSITE" id="PS00858">
    <property type="entry name" value="PREPHENATE_DEHYDR_2"/>
    <property type="match status" value="1"/>
</dbReference>
<dbReference type="AlphaFoldDB" id="A0ABD6B203"/>
<dbReference type="RefSeq" id="WP_379817713.1">
    <property type="nucleotide sequence ID" value="NZ_JBHUDH010000003.1"/>
</dbReference>
<dbReference type="EMBL" id="JBHUDH010000003">
    <property type="protein sequence ID" value="MFD1524768.1"/>
    <property type="molecule type" value="Genomic_DNA"/>
</dbReference>
<proteinExistence type="predicted"/>
<dbReference type="InterPro" id="IPR018528">
    <property type="entry name" value="Preph_deHydtase_CS"/>
</dbReference>
<feature type="domain" description="ACT" evidence="9">
    <location>
        <begin position="196"/>
        <end position="273"/>
    </location>
</feature>
<keyword evidence="6 10" id="KW-0456">Lyase</keyword>
<dbReference type="InterPro" id="IPR002912">
    <property type="entry name" value="ACT_dom"/>
</dbReference>
<dbReference type="PROSITE" id="PS51171">
    <property type="entry name" value="PREPHENATE_DEHYDR_3"/>
    <property type="match status" value="1"/>
</dbReference>
<dbReference type="Pfam" id="PF00800">
    <property type="entry name" value="PDT"/>
    <property type="match status" value="1"/>
</dbReference>
<gene>
    <name evidence="10" type="primary">pheA</name>
    <name evidence="10" type="ORF">ACFR9S_00445</name>
</gene>
<evidence type="ECO:0000313" key="11">
    <source>
        <dbReference type="Proteomes" id="UP001597111"/>
    </source>
</evidence>
<evidence type="ECO:0000313" key="10">
    <source>
        <dbReference type="EMBL" id="MFD1524768.1"/>
    </source>
</evidence>
<keyword evidence="4" id="KW-0057">Aromatic amino acid biosynthesis</keyword>
<comment type="pathway">
    <text evidence="1">Amino-acid biosynthesis; L-phenylalanine biosynthesis; phenylpyruvate from prephenate: step 1/1.</text>
</comment>
<dbReference type="InterPro" id="IPR001086">
    <property type="entry name" value="Preph_deHydtase"/>
</dbReference>
<keyword evidence="11" id="KW-1185">Reference proteome</keyword>
<evidence type="ECO:0000256" key="4">
    <source>
        <dbReference type="ARBA" id="ARBA00023141"/>
    </source>
</evidence>
<dbReference type="GO" id="GO:0009094">
    <property type="term" value="P:L-phenylalanine biosynthetic process"/>
    <property type="evidence" value="ECO:0007669"/>
    <property type="project" value="UniProtKB-KW"/>
</dbReference>
<evidence type="ECO:0000259" key="9">
    <source>
        <dbReference type="PROSITE" id="PS51671"/>
    </source>
</evidence>
<comment type="caution">
    <text evidence="10">The sequence shown here is derived from an EMBL/GenBank/DDBJ whole genome shotgun (WGS) entry which is preliminary data.</text>
</comment>
<dbReference type="PROSITE" id="PS51671">
    <property type="entry name" value="ACT"/>
    <property type="match status" value="1"/>
</dbReference>
<keyword evidence="3" id="KW-0028">Amino-acid biosynthesis</keyword>
<evidence type="ECO:0000256" key="5">
    <source>
        <dbReference type="ARBA" id="ARBA00023222"/>
    </source>
</evidence>
<dbReference type="Gene3D" id="3.40.190.10">
    <property type="entry name" value="Periplasmic binding protein-like II"/>
    <property type="match status" value="2"/>
</dbReference>
<dbReference type="GO" id="GO:0004664">
    <property type="term" value="F:prephenate dehydratase activity"/>
    <property type="evidence" value="ECO:0007669"/>
    <property type="project" value="UniProtKB-EC"/>
</dbReference>
<dbReference type="CDD" id="cd13630">
    <property type="entry name" value="PBP2_PDT_1"/>
    <property type="match status" value="1"/>
</dbReference>
<organism evidence="10 11">
    <name type="scientific">Halolamina salina</name>
    <dbReference type="NCBI Taxonomy" id="1220023"/>
    <lineage>
        <taxon>Archaea</taxon>
        <taxon>Methanobacteriati</taxon>
        <taxon>Methanobacteriota</taxon>
        <taxon>Stenosarchaea group</taxon>
        <taxon>Halobacteria</taxon>
        <taxon>Halobacteriales</taxon>
        <taxon>Haloferacaceae</taxon>
    </lineage>
</organism>
<dbReference type="SUPFAM" id="SSF55021">
    <property type="entry name" value="ACT-like"/>
    <property type="match status" value="1"/>
</dbReference>
<evidence type="ECO:0000259" key="8">
    <source>
        <dbReference type="PROSITE" id="PS51171"/>
    </source>
</evidence>
<sequence length="281" mass="29629">MQVVTLGPAGTYSHRAAGSIADDGAVSFRESVTGIVAAVADGEFDRGGVPVENSIEGSVDESLDALADRAVSVVQEVVSPIRHALLAQGPEFSTVASHPQALAQCREYLAEHYPDVSQEAVASTARGVERAREDPSVAAIGHPANAGSPGQGAGEDGDGTLQRIAENIQDHDSNATRFLVVAPESERSEAGGKTSIVAYPGANYPGLLLELLESFADRDINLTRIESRPSGRRLGDYCFHVDFEAGLYEARAQEALAEIEEVCADGWVKRLGSYDTTHVVG</sequence>
<dbReference type="CDD" id="cd04905">
    <property type="entry name" value="ACT_CM-PDT"/>
    <property type="match status" value="1"/>
</dbReference>
<evidence type="ECO:0000256" key="2">
    <source>
        <dbReference type="ARBA" id="ARBA00013147"/>
    </source>
</evidence>
<dbReference type="PANTHER" id="PTHR21022:SF19">
    <property type="entry name" value="PREPHENATE DEHYDRATASE-RELATED"/>
    <property type="match status" value="1"/>
</dbReference>
<feature type="domain" description="Prephenate dehydratase" evidence="8">
    <location>
        <begin position="2"/>
        <end position="183"/>
    </location>
</feature>
<accession>A0ABD6B203</accession>
<reference evidence="10 11" key="1">
    <citation type="journal article" date="2019" name="Int. J. Syst. Evol. Microbiol.">
        <title>The Global Catalogue of Microorganisms (GCM) 10K type strain sequencing project: providing services to taxonomists for standard genome sequencing and annotation.</title>
        <authorList>
            <consortium name="The Broad Institute Genomics Platform"/>
            <consortium name="The Broad Institute Genome Sequencing Center for Infectious Disease"/>
            <person name="Wu L."/>
            <person name="Ma J."/>
        </authorList>
    </citation>
    <scope>NUCLEOTIDE SEQUENCE [LARGE SCALE GENOMIC DNA]</scope>
    <source>
        <strain evidence="10 11">CGMCC 1.12285</strain>
    </source>
</reference>
<evidence type="ECO:0000256" key="1">
    <source>
        <dbReference type="ARBA" id="ARBA00004741"/>
    </source>
</evidence>
<evidence type="ECO:0000256" key="3">
    <source>
        <dbReference type="ARBA" id="ARBA00022605"/>
    </source>
</evidence>
<dbReference type="Proteomes" id="UP001597111">
    <property type="component" value="Unassembled WGS sequence"/>
</dbReference>
<dbReference type="InterPro" id="IPR008242">
    <property type="entry name" value="Chor_mutase/pphenate_deHydtase"/>
</dbReference>
<dbReference type="Gene3D" id="3.30.70.260">
    <property type="match status" value="1"/>
</dbReference>
<name>A0ABD6B203_9EURY</name>
<evidence type="ECO:0000256" key="7">
    <source>
        <dbReference type="SAM" id="MobiDB-lite"/>
    </source>
</evidence>
<dbReference type="EC" id="4.2.1.51" evidence="2"/>